<evidence type="ECO:0000256" key="5">
    <source>
        <dbReference type="HAMAP-Rule" id="MF_00902"/>
    </source>
</evidence>
<dbReference type="PRINTS" id="PR01840">
    <property type="entry name" value="TATCFAMILY"/>
</dbReference>
<dbReference type="NCBIfam" id="TIGR00945">
    <property type="entry name" value="tatC"/>
    <property type="match status" value="1"/>
</dbReference>
<dbReference type="EMBL" id="JAGIYQ010000002">
    <property type="protein sequence ID" value="MBP0724329.1"/>
    <property type="molecule type" value="Genomic_DNA"/>
</dbReference>
<keyword evidence="5" id="KW-1003">Cell membrane</keyword>
<evidence type="ECO:0000256" key="3">
    <source>
        <dbReference type="ARBA" id="ARBA00022989"/>
    </source>
</evidence>
<comment type="function">
    <text evidence="5">Part of the twin-arginine translocation (Tat) system that transports large folded proteins containing a characteristic twin-arginine motif in their signal peptide across membranes.</text>
</comment>
<keyword evidence="5" id="KW-0811">Translocation</keyword>
<feature type="transmembrane region" description="Helical" evidence="5">
    <location>
        <begin position="188"/>
        <end position="206"/>
    </location>
</feature>
<dbReference type="PANTHER" id="PTHR30371:SF4">
    <property type="entry name" value="SEC-INDEPENDENT PROTEIN TRANSLOCASE PROTEIN TATCD"/>
    <property type="match status" value="1"/>
</dbReference>
<keyword evidence="4 5" id="KW-0472">Membrane</keyword>
<dbReference type="Proteomes" id="UP000682134">
    <property type="component" value="Unassembled WGS sequence"/>
</dbReference>
<keyword evidence="5" id="KW-0813">Transport</keyword>
<organism evidence="6 7">
    <name type="scientific">Gottfriedia endophytica</name>
    <dbReference type="NCBI Taxonomy" id="2820819"/>
    <lineage>
        <taxon>Bacteria</taxon>
        <taxon>Bacillati</taxon>
        <taxon>Bacillota</taxon>
        <taxon>Bacilli</taxon>
        <taxon>Bacillales</taxon>
        <taxon>Bacillaceae</taxon>
        <taxon>Gottfriedia</taxon>
    </lineage>
</organism>
<comment type="subcellular location">
    <subcellularLocation>
        <location evidence="5">Cell membrane</location>
        <topology evidence="5">Multi-pass membrane protein</topology>
    </subcellularLocation>
    <subcellularLocation>
        <location evidence="1">Membrane</location>
        <topology evidence="1">Multi-pass membrane protein</topology>
    </subcellularLocation>
</comment>
<feature type="transmembrane region" description="Helical" evidence="5">
    <location>
        <begin position="101"/>
        <end position="127"/>
    </location>
</feature>
<comment type="similarity">
    <text evidence="5">Belongs to the TatC family.</text>
</comment>
<comment type="subunit">
    <text evidence="5">Forms a complex with TatA.</text>
</comment>
<keyword evidence="3 5" id="KW-1133">Transmembrane helix</keyword>
<dbReference type="RefSeq" id="WP_209402738.1">
    <property type="nucleotide sequence ID" value="NZ_JAGIYQ010000002.1"/>
</dbReference>
<dbReference type="HAMAP" id="MF_00902">
    <property type="entry name" value="TatC"/>
    <property type="match status" value="1"/>
</dbReference>
<dbReference type="AlphaFoldDB" id="A0A940NF38"/>
<dbReference type="Pfam" id="PF00902">
    <property type="entry name" value="TatC"/>
    <property type="match status" value="1"/>
</dbReference>
<dbReference type="GO" id="GO:0065002">
    <property type="term" value="P:intracellular protein transmembrane transport"/>
    <property type="evidence" value="ECO:0007669"/>
    <property type="project" value="TreeGrafter"/>
</dbReference>
<comment type="caution">
    <text evidence="6">The sequence shown here is derived from an EMBL/GenBank/DDBJ whole genome shotgun (WGS) entry which is preliminary data.</text>
</comment>
<dbReference type="GO" id="GO:0009977">
    <property type="term" value="F:proton motive force dependent protein transmembrane transporter activity"/>
    <property type="evidence" value="ECO:0007669"/>
    <property type="project" value="TreeGrafter"/>
</dbReference>
<evidence type="ECO:0000256" key="2">
    <source>
        <dbReference type="ARBA" id="ARBA00022692"/>
    </source>
</evidence>
<feature type="transmembrane region" description="Helical" evidence="5">
    <location>
        <begin position="20"/>
        <end position="41"/>
    </location>
</feature>
<evidence type="ECO:0000313" key="6">
    <source>
        <dbReference type="EMBL" id="MBP0724329.1"/>
    </source>
</evidence>
<feature type="transmembrane region" description="Helical" evidence="5">
    <location>
        <begin position="61"/>
        <end position="80"/>
    </location>
</feature>
<keyword evidence="5" id="KW-0653">Protein transport</keyword>
<name>A0A940NF38_9BACI</name>
<gene>
    <name evidence="5 6" type="primary">tatC</name>
    <name evidence="6" type="ORF">J5Y03_03910</name>
</gene>
<evidence type="ECO:0000313" key="7">
    <source>
        <dbReference type="Proteomes" id="UP000682134"/>
    </source>
</evidence>
<keyword evidence="7" id="KW-1185">Reference proteome</keyword>
<evidence type="ECO:0000256" key="1">
    <source>
        <dbReference type="ARBA" id="ARBA00004141"/>
    </source>
</evidence>
<proteinExistence type="inferred from homology"/>
<feature type="transmembrane region" description="Helical" evidence="5">
    <location>
        <begin position="147"/>
        <end position="176"/>
    </location>
</feature>
<dbReference type="GO" id="GO:0043953">
    <property type="term" value="P:protein transport by the Tat complex"/>
    <property type="evidence" value="ECO:0007669"/>
    <property type="project" value="UniProtKB-UniRule"/>
</dbReference>
<dbReference type="PANTHER" id="PTHR30371">
    <property type="entry name" value="SEC-INDEPENDENT PROTEIN TRANSLOCASE PROTEIN TATC"/>
    <property type="match status" value="1"/>
</dbReference>
<evidence type="ECO:0000256" key="4">
    <source>
        <dbReference type="ARBA" id="ARBA00023136"/>
    </source>
</evidence>
<protein>
    <recommendedName>
        <fullName evidence="5">Sec-independent protein translocase protein TatC</fullName>
    </recommendedName>
</protein>
<accession>A0A940NF38</accession>
<dbReference type="GO" id="GO:0033281">
    <property type="term" value="C:TAT protein transport complex"/>
    <property type="evidence" value="ECO:0007669"/>
    <property type="project" value="UniProtKB-UniRule"/>
</dbReference>
<feature type="transmembrane region" description="Helical" evidence="5">
    <location>
        <begin position="212"/>
        <end position="230"/>
    </location>
</feature>
<keyword evidence="2 5" id="KW-0812">Transmembrane</keyword>
<sequence length="244" mass="28426">MQEKEMSVIEHLDELRNRIIKVIVAFLFFLGIGLYFTKDIYAFLVKDLHRPLLALGPSDVFWLYFAIAGVFAIACSIPFISYQIWSFVKPALDENEQRTTLLYIPAIFILFICGMAFGYFIIFPNVLHFLTVMSKGLVEINFTAERYFSFLFNLVLPMALFFDLPILIIFLTRIGVLTPMFMRKMRRYAYFILVIIASMISPPEFISHIMTSIPLILIYECSIFVSSFTYKKKIKREQMNMSGN</sequence>
<dbReference type="InterPro" id="IPR002033">
    <property type="entry name" value="TatC"/>
</dbReference>
<reference evidence="6" key="1">
    <citation type="submission" date="2021-04" db="EMBL/GenBank/DDBJ databases">
        <title>Genome seq and assembly of Bacillus sp.</title>
        <authorList>
            <person name="Chhetri G."/>
        </authorList>
    </citation>
    <scope>NUCLEOTIDE SEQUENCE</scope>
    <source>
        <strain evidence="6">RG28</strain>
    </source>
</reference>